<accession>A0A0R1RLN2</accession>
<organism evidence="2 3">
    <name type="scientific">Furfurilactobacillus rossiae DSM 15814</name>
    <dbReference type="NCBI Taxonomy" id="1114972"/>
    <lineage>
        <taxon>Bacteria</taxon>
        <taxon>Bacillati</taxon>
        <taxon>Bacillota</taxon>
        <taxon>Bacilli</taxon>
        <taxon>Lactobacillales</taxon>
        <taxon>Lactobacillaceae</taxon>
        <taxon>Furfurilactobacillus</taxon>
    </lineage>
</organism>
<comment type="caution">
    <text evidence="2">The sequence shown here is derived from an EMBL/GenBank/DDBJ whole genome shotgun (WGS) entry which is preliminary data.</text>
</comment>
<keyword evidence="1" id="KW-0732">Signal</keyword>
<gene>
    <name evidence="2" type="ORF">FD35_GL000009</name>
</gene>
<sequence length="54" mass="5862">MKKLFFSALVVVLVVAGSVVTGFASTSATRANKDSQSFNQLYSKVLQKQDLPLQ</sequence>
<dbReference type="EMBL" id="AZFF01000001">
    <property type="protein sequence ID" value="KRL57006.1"/>
    <property type="molecule type" value="Genomic_DNA"/>
</dbReference>
<dbReference type="RefSeq" id="WP_017262098.1">
    <property type="nucleotide sequence ID" value="NZ_AUAW01000001.1"/>
</dbReference>
<dbReference type="PATRIC" id="fig|1114972.6.peg.9"/>
<feature type="signal peptide" evidence="1">
    <location>
        <begin position="1"/>
        <end position="24"/>
    </location>
</feature>
<dbReference type="OrthoDB" id="9917181at2"/>
<name>A0A0R1RLN2_9LACO</name>
<keyword evidence="3" id="KW-1185">Reference proteome</keyword>
<evidence type="ECO:0000313" key="3">
    <source>
        <dbReference type="Proteomes" id="UP000051999"/>
    </source>
</evidence>
<feature type="chain" id="PRO_5006410078" description="Secreted protein" evidence="1">
    <location>
        <begin position="25"/>
        <end position="54"/>
    </location>
</feature>
<evidence type="ECO:0000256" key="1">
    <source>
        <dbReference type="SAM" id="SignalP"/>
    </source>
</evidence>
<evidence type="ECO:0008006" key="4">
    <source>
        <dbReference type="Google" id="ProtNLM"/>
    </source>
</evidence>
<protein>
    <recommendedName>
        <fullName evidence="4">Secreted protein</fullName>
    </recommendedName>
</protein>
<proteinExistence type="predicted"/>
<evidence type="ECO:0000313" key="2">
    <source>
        <dbReference type="EMBL" id="KRL57006.1"/>
    </source>
</evidence>
<dbReference type="AlphaFoldDB" id="A0A0R1RLN2"/>
<reference evidence="2 3" key="1">
    <citation type="journal article" date="2015" name="Genome Announc.">
        <title>Expanding the biotechnology potential of lactobacilli through comparative genomics of 213 strains and associated genera.</title>
        <authorList>
            <person name="Sun Z."/>
            <person name="Harris H.M."/>
            <person name="McCann A."/>
            <person name="Guo C."/>
            <person name="Argimon S."/>
            <person name="Zhang W."/>
            <person name="Yang X."/>
            <person name="Jeffery I.B."/>
            <person name="Cooney J.C."/>
            <person name="Kagawa T.F."/>
            <person name="Liu W."/>
            <person name="Song Y."/>
            <person name="Salvetti E."/>
            <person name="Wrobel A."/>
            <person name="Rasinkangas P."/>
            <person name="Parkhill J."/>
            <person name="Rea M.C."/>
            <person name="O'Sullivan O."/>
            <person name="Ritari J."/>
            <person name="Douillard F.P."/>
            <person name="Paul Ross R."/>
            <person name="Yang R."/>
            <person name="Briner A.E."/>
            <person name="Felis G.E."/>
            <person name="de Vos W.M."/>
            <person name="Barrangou R."/>
            <person name="Klaenhammer T.R."/>
            <person name="Caufield P.W."/>
            <person name="Cui Y."/>
            <person name="Zhang H."/>
            <person name="O'Toole P.W."/>
        </authorList>
    </citation>
    <scope>NUCLEOTIDE SEQUENCE [LARGE SCALE GENOMIC DNA]</scope>
    <source>
        <strain evidence="2 3">DSM 15814</strain>
    </source>
</reference>
<dbReference type="Proteomes" id="UP000051999">
    <property type="component" value="Unassembled WGS sequence"/>
</dbReference>